<dbReference type="AlphaFoldDB" id="A0A4Q8L871"/>
<sequence>MSTDRRWSYLTVEVKPSLLGALKAELVQEELTRQGNQGWELVNLIVPAPAQPIVLVFKPPQ</sequence>
<evidence type="ECO:0000313" key="2">
    <source>
        <dbReference type="Proteomes" id="UP000292627"/>
    </source>
</evidence>
<dbReference type="OrthoDB" id="9799495at2"/>
<dbReference type="RefSeq" id="WP_130551746.1">
    <property type="nucleotide sequence ID" value="NZ_SHMC01000004.1"/>
</dbReference>
<dbReference type="Pfam" id="PF13783">
    <property type="entry name" value="DUF4177"/>
    <property type="match status" value="1"/>
</dbReference>
<protein>
    <submittedName>
        <fullName evidence="1">DUF4177 domain-containing protein</fullName>
    </submittedName>
</protein>
<name>A0A4Q8L871_9GAMM</name>
<reference evidence="1 2" key="1">
    <citation type="submission" date="2019-02" db="EMBL/GenBank/DDBJ databases">
        <title>WGS of Pseudoxanthomonas species novum from clinical isolates.</title>
        <authorList>
            <person name="Bernier A.-M."/>
            <person name="Bernard K."/>
            <person name="Vachon A."/>
        </authorList>
    </citation>
    <scope>NUCLEOTIDE SEQUENCE [LARGE SCALE GENOMIC DNA]</scope>
    <source>
        <strain evidence="1 2">NML171200</strain>
    </source>
</reference>
<dbReference type="InterPro" id="IPR025234">
    <property type="entry name" value="YjzH-like"/>
</dbReference>
<dbReference type="EMBL" id="SHMC01000004">
    <property type="protein sequence ID" value="TAA24408.1"/>
    <property type="molecule type" value="Genomic_DNA"/>
</dbReference>
<evidence type="ECO:0000313" key="1">
    <source>
        <dbReference type="EMBL" id="TAA24408.1"/>
    </source>
</evidence>
<accession>A0A4Q8L871</accession>
<dbReference type="Proteomes" id="UP000292627">
    <property type="component" value="Unassembled WGS sequence"/>
</dbReference>
<comment type="caution">
    <text evidence="1">The sequence shown here is derived from an EMBL/GenBank/DDBJ whole genome shotgun (WGS) entry which is preliminary data.</text>
</comment>
<gene>
    <name evidence="1" type="ORF">EA660_11775</name>
</gene>
<proteinExistence type="predicted"/>
<organism evidence="1 2">
    <name type="scientific">Pseudoxanthomonas winnipegensis</name>
    <dbReference type="NCBI Taxonomy" id="2480810"/>
    <lineage>
        <taxon>Bacteria</taxon>
        <taxon>Pseudomonadati</taxon>
        <taxon>Pseudomonadota</taxon>
        <taxon>Gammaproteobacteria</taxon>
        <taxon>Lysobacterales</taxon>
        <taxon>Lysobacteraceae</taxon>
        <taxon>Pseudoxanthomonas</taxon>
    </lineage>
</organism>